<dbReference type="PANTHER" id="PTHR46797">
    <property type="entry name" value="HTH-TYPE TRANSCRIPTIONAL REGULATOR"/>
    <property type="match status" value="1"/>
</dbReference>
<dbReference type="SUPFAM" id="SSF51182">
    <property type="entry name" value="RmlC-like cupins"/>
    <property type="match status" value="1"/>
</dbReference>
<dbReference type="CDD" id="cd00093">
    <property type="entry name" value="HTH_XRE"/>
    <property type="match status" value="1"/>
</dbReference>
<accession>A0A9E8CUB2</accession>
<dbReference type="SUPFAM" id="SSF47413">
    <property type="entry name" value="lambda repressor-like DNA-binding domains"/>
    <property type="match status" value="1"/>
</dbReference>
<geneLocation type="plasmid" evidence="3">
    <name>pNBC436</name>
</geneLocation>
<dbReference type="InterPro" id="IPR010982">
    <property type="entry name" value="Lambda_DNA-bd_dom_sf"/>
</dbReference>
<keyword evidence="1" id="KW-0238">DNA-binding</keyword>
<sequence length="199" mass="21933">MSDADVDADLDTNTLLGLGERIRNLRVERDLTLAALSALSQISVGMLSHIERGKTSPSLKLLDRLRVALKVPLASFFEAPDDRSAEEGTITRAGHRATLAFSKRGLIKELLSPPGHAEMEVLMLSIEVGGGSGEDPWRRNGEKAGYVMQGRFELRIADQVHVLEVGDAFQFDSSQPHWFRNLADVETKVIWIIRSNEAG</sequence>
<dbReference type="Pfam" id="PF07883">
    <property type="entry name" value="Cupin_2"/>
    <property type="match status" value="1"/>
</dbReference>
<name>A0A9E8CUB2_9HYPH</name>
<proteinExistence type="predicted"/>
<dbReference type="GO" id="GO:0003700">
    <property type="term" value="F:DNA-binding transcription factor activity"/>
    <property type="evidence" value="ECO:0007669"/>
    <property type="project" value="TreeGrafter"/>
</dbReference>
<dbReference type="EMBL" id="CP102775">
    <property type="protein sequence ID" value="UZF90191.1"/>
    <property type="molecule type" value="Genomic_DNA"/>
</dbReference>
<dbReference type="GO" id="GO:0003677">
    <property type="term" value="F:DNA binding"/>
    <property type="evidence" value="ECO:0007669"/>
    <property type="project" value="UniProtKB-KW"/>
</dbReference>
<organism evidence="3">
    <name type="scientific">Bosea sp. NBC_00436</name>
    <dbReference type="NCBI Taxonomy" id="2969620"/>
    <lineage>
        <taxon>Bacteria</taxon>
        <taxon>Pseudomonadati</taxon>
        <taxon>Pseudomonadota</taxon>
        <taxon>Alphaproteobacteria</taxon>
        <taxon>Hyphomicrobiales</taxon>
        <taxon>Boseaceae</taxon>
        <taxon>Bosea</taxon>
    </lineage>
</organism>
<dbReference type="InterPro" id="IPR011051">
    <property type="entry name" value="RmlC_Cupin_sf"/>
</dbReference>
<dbReference type="GO" id="GO:0005829">
    <property type="term" value="C:cytosol"/>
    <property type="evidence" value="ECO:0007669"/>
    <property type="project" value="TreeGrafter"/>
</dbReference>
<feature type="domain" description="HTH cro/C1-type" evidence="2">
    <location>
        <begin position="22"/>
        <end position="76"/>
    </location>
</feature>
<dbReference type="Pfam" id="PF01381">
    <property type="entry name" value="HTH_3"/>
    <property type="match status" value="1"/>
</dbReference>
<protein>
    <submittedName>
        <fullName evidence="3">Cupin domain-containing protein</fullName>
    </submittedName>
</protein>
<evidence type="ECO:0000259" key="2">
    <source>
        <dbReference type="PROSITE" id="PS50943"/>
    </source>
</evidence>
<dbReference type="Gene3D" id="1.10.260.40">
    <property type="entry name" value="lambda repressor-like DNA-binding domains"/>
    <property type="match status" value="1"/>
</dbReference>
<reference evidence="3" key="1">
    <citation type="submission" date="2022-08" db="EMBL/GenBank/DDBJ databases">
        <title>Complete Genome Sequences of 2 Bosea sp. soil isolates.</title>
        <authorList>
            <person name="Alvarez Arevalo M."/>
            <person name="Sterndorff E.B."/>
            <person name="Faurdal D."/>
            <person name="Joergensen T.S."/>
            <person name="Weber T."/>
        </authorList>
    </citation>
    <scope>NUCLEOTIDE SEQUENCE</scope>
    <source>
        <strain evidence="3">NBC_00436</strain>
        <plasmid evidence="3">pNBC436</plasmid>
    </source>
</reference>
<dbReference type="AlphaFoldDB" id="A0A9E8CUB2"/>
<evidence type="ECO:0000313" key="3">
    <source>
        <dbReference type="EMBL" id="UZF90191.1"/>
    </source>
</evidence>
<evidence type="ECO:0000256" key="1">
    <source>
        <dbReference type="ARBA" id="ARBA00023125"/>
    </source>
</evidence>
<dbReference type="InterPro" id="IPR013096">
    <property type="entry name" value="Cupin_2"/>
</dbReference>
<dbReference type="PROSITE" id="PS50943">
    <property type="entry name" value="HTH_CROC1"/>
    <property type="match status" value="1"/>
</dbReference>
<dbReference type="PANTHER" id="PTHR46797:SF2">
    <property type="entry name" value="TRANSCRIPTIONAL REGULATOR"/>
    <property type="match status" value="1"/>
</dbReference>
<keyword evidence="3" id="KW-0614">Plasmid</keyword>
<dbReference type="InterPro" id="IPR014710">
    <property type="entry name" value="RmlC-like_jellyroll"/>
</dbReference>
<dbReference type="CDD" id="cd02209">
    <property type="entry name" value="cupin_XRE_C"/>
    <property type="match status" value="1"/>
</dbReference>
<dbReference type="Gene3D" id="2.60.120.10">
    <property type="entry name" value="Jelly Rolls"/>
    <property type="match status" value="1"/>
</dbReference>
<dbReference type="InterPro" id="IPR050807">
    <property type="entry name" value="TransReg_Diox_bact_type"/>
</dbReference>
<dbReference type="InterPro" id="IPR001387">
    <property type="entry name" value="Cro/C1-type_HTH"/>
</dbReference>
<gene>
    <name evidence="3" type="ORF">NWE54_27030</name>
</gene>
<dbReference type="SMART" id="SM00530">
    <property type="entry name" value="HTH_XRE"/>
    <property type="match status" value="1"/>
</dbReference>